<evidence type="ECO:0000256" key="10">
    <source>
        <dbReference type="ARBA" id="ARBA00023163"/>
    </source>
</evidence>
<dbReference type="FunFam" id="3.30.160.60:FF:000188">
    <property type="entry name" value="Zinc finger protein 787"/>
    <property type="match status" value="1"/>
</dbReference>
<dbReference type="Gene3D" id="3.30.160.60">
    <property type="entry name" value="Classic Zinc Finger"/>
    <property type="match status" value="7"/>
</dbReference>
<feature type="region of interest" description="Disordered" evidence="13">
    <location>
        <begin position="263"/>
        <end position="287"/>
    </location>
</feature>
<feature type="domain" description="C2H2-type" evidence="14">
    <location>
        <begin position="248"/>
        <end position="274"/>
    </location>
</feature>
<feature type="domain" description="C2H2-type" evidence="14">
    <location>
        <begin position="388"/>
        <end position="414"/>
    </location>
</feature>
<evidence type="ECO:0000256" key="13">
    <source>
        <dbReference type="SAM" id="MobiDB-lite"/>
    </source>
</evidence>
<keyword evidence="10" id="KW-0804">Transcription</keyword>
<evidence type="ECO:0000259" key="14">
    <source>
        <dbReference type="PROSITE" id="PS50157"/>
    </source>
</evidence>
<sequence length="425" mass="47649">MDHTMKRASQETSLQASYEVKKSKPTDLSSSDVSCGSCPDEDHQAKTDHETISNVESVRTDEAKLDSICSKEINTGGSGDNHEDNLVEENCLAPGQTELQKTLKNDVAYEEKTDESMKPTKTKQSKSFYCQCGRSYTSSSNLHRHQKTHVGGNEISGGPNVEEPREVKLSSEKSFACICGKSYTISSHLYRHQKTCQAISTTNLESEGEESQLKPYACACGKRYTSSSHLYRHQRSHVDGTKESAKTYICDCGKMFSSRSHLQSHQKTHTQETPLIEKHGGDSVEDTEAEAPGRIKPYLCPCGKSYTSSSHLYRHQRSHQDGVVSGSTRYRAEERTMEKPYKCECGKSYTSTSHLYRHQRTHKTQELLGDDMDCDSDVQIENSGAKPYQCECGKSFILWFSLMVHKRIHCKAKLQPTFALGQDCS</sequence>
<keyword evidence="6 12" id="KW-0863">Zinc-finger</keyword>
<feature type="domain" description="C2H2-type" evidence="14">
    <location>
        <begin position="341"/>
        <end position="367"/>
    </location>
</feature>
<name>A0AAV7A0J7_ENGPU</name>
<evidence type="ECO:0000256" key="11">
    <source>
        <dbReference type="ARBA" id="ARBA00023242"/>
    </source>
</evidence>
<evidence type="ECO:0000256" key="8">
    <source>
        <dbReference type="ARBA" id="ARBA00023015"/>
    </source>
</evidence>
<evidence type="ECO:0000256" key="4">
    <source>
        <dbReference type="ARBA" id="ARBA00022723"/>
    </source>
</evidence>
<dbReference type="EMBL" id="WNYA01000010">
    <property type="protein sequence ID" value="KAG8553025.1"/>
    <property type="molecule type" value="Genomic_DNA"/>
</dbReference>
<dbReference type="SUPFAM" id="SSF57667">
    <property type="entry name" value="beta-beta-alpha zinc fingers"/>
    <property type="match status" value="4"/>
</dbReference>
<keyword evidence="8" id="KW-0805">Transcription regulation</keyword>
<evidence type="ECO:0000256" key="1">
    <source>
        <dbReference type="ARBA" id="ARBA00003767"/>
    </source>
</evidence>
<feature type="region of interest" description="Disordered" evidence="13">
    <location>
        <begin position="141"/>
        <end position="162"/>
    </location>
</feature>
<feature type="domain" description="C2H2-type" evidence="14">
    <location>
        <begin position="128"/>
        <end position="154"/>
    </location>
</feature>
<evidence type="ECO:0000313" key="15">
    <source>
        <dbReference type="EMBL" id="KAG8553025.1"/>
    </source>
</evidence>
<reference evidence="15" key="1">
    <citation type="thesis" date="2020" institute="ProQuest LLC" country="789 East Eisenhower Parkway, Ann Arbor, MI, USA">
        <title>Comparative Genomics and Chromosome Evolution.</title>
        <authorList>
            <person name="Mudd A.B."/>
        </authorList>
    </citation>
    <scope>NUCLEOTIDE SEQUENCE</scope>
    <source>
        <strain evidence="15">237g6f4</strain>
        <tissue evidence="15">Blood</tissue>
    </source>
</reference>
<dbReference type="FunFam" id="3.30.160.60:FF:000100">
    <property type="entry name" value="Zinc finger 45-like"/>
    <property type="match status" value="1"/>
</dbReference>
<evidence type="ECO:0000256" key="7">
    <source>
        <dbReference type="ARBA" id="ARBA00022833"/>
    </source>
</evidence>
<dbReference type="PANTHER" id="PTHR19818:SF162">
    <property type="entry name" value="GASTRULA ZINC FINGER PROTEIN XLCGF57.1-RELATED"/>
    <property type="match status" value="1"/>
</dbReference>
<proteinExistence type="inferred from homology"/>
<dbReference type="InterPro" id="IPR050329">
    <property type="entry name" value="GLI_C2H2-zinc-finger"/>
</dbReference>
<dbReference type="InterPro" id="IPR013087">
    <property type="entry name" value="Znf_C2H2_type"/>
</dbReference>
<evidence type="ECO:0000313" key="16">
    <source>
        <dbReference type="Proteomes" id="UP000824782"/>
    </source>
</evidence>
<evidence type="ECO:0000256" key="2">
    <source>
        <dbReference type="ARBA" id="ARBA00004123"/>
    </source>
</evidence>
<evidence type="ECO:0000256" key="9">
    <source>
        <dbReference type="ARBA" id="ARBA00023125"/>
    </source>
</evidence>
<evidence type="ECO:0000256" key="3">
    <source>
        <dbReference type="ARBA" id="ARBA00006991"/>
    </source>
</evidence>
<keyword evidence="16" id="KW-1185">Reference proteome</keyword>
<dbReference type="InterPro" id="IPR036236">
    <property type="entry name" value="Znf_C2H2_sf"/>
</dbReference>
<dbReference type="PANTHER" id="PTHR19818">
    <property type="entry name" value="ZINC FINGER PROTEIN ZIC AND GLI"/>
    <property type="match status" value="1"/>
</dbReference>
<feature type="compositionally biased region" description="Basic and acidic residues" evidence="13">
    <location>
        <begin position="40"/>
        <end position="51"/>
    </location>
</feature>
<feature type="region of interest" description="Disordered" evidence="13">
    <location>
        <begin position="1"/>
        <end position="54"/>
    </location>
</feature>
<dbReference type="FunFam" id="3.30.160.60:FF:000003">
    <property type="entry name" value="Zinc finger protein 3 homolog"/>
    <property type="match status" value="1"/>
</dbReference>
<dbReference type="GO" id="GO:0008270">
    <property type="term" value="F:zinc ion binding"/>
    <property type="evidence" value="ECO:0007669"/>
    <property type="project" value="UniProtKB-KW"/>
</dbReference>
<organism evidence="15 16">
    <name type="scientific">Engystomops pustulosus</name>
    <name type="common">Tungara frog</name>
    <name type="synonym">Physalaemus pustulosus</name>
    <dbReference type="NCBI Taxonomy" id="76066"/>
    <lineage>
        <taxon>Eukaryota</taxon>
        <taxon>Metazoa</taxon>
        <taxon>Chordata</taxon>
        <taxon>Craniata</taxon>
        <taxon>Vertebrata</taxon>
        <taxon>Euteleostomi</taxon>
        <taxon>Amphibia</taxon>
        <taxon>Batrachia</taxon>
        <taxon>Anura</taxon>
        <taxon>Neobatrachia</taxon>
        <taxon>Hyloidea</taxon>
        <taxon>Leptodactylidae</taxon>
        <taxon>Leiuperinae</taxon>
        <taxon>Engystomops</taxon>
    </lineage>
</organism>
<feature type="domain" description="C2H2-type" evidence="14">
    <location>
        <begin position="298"/>
        <end position="319"/>
    </location>
</feature>
<gene>
    <name evidence="15" type="ORF">GDO81_003227</name>
</gene>
<evidence type="ECO:0000256" key="5">
    <source>
        <dbReference type="ARBA" id="ARBA00022737"/>
    </source>
</evidence>
<keyword evidence="4" id="KW-0479">Metal-binding</keyword>
<dbReference type="GO" id="GO:0000978">
    <property type="term" value="F:RNA polymerase II cis-regulatory region sequence-specific DNA binding"/>
    <property type="evidence" value="ECO:0007669"/>
    <property type="project" value="TreeGrafter"/>
</dbReference>
<keyword evidence="7" id="KW-0862">Zinc</keyword>
<comment type="function">
    <text evidence="1">May be involved in transcriptional regulation.</text>
</comment>
<dbReference type="AlphaFoldDB" id="A0AAV7A0J7"/>
<protein>
    <recommendedName>
        <fullName evidence="14">C2H2-type domain-containing protein</fullName>
    </recommendedName>
</protein>
<dbReference type="SMART" id="SM00355">
    <property type="entry name" value="ZnF_C2H2"/>
    <property type="match status" value="6"/>
</dbReference>
<dbReference type="FunFam" id="3.30.160.60:FF:000383">
    <property type="entry name" value="Uncharacterized protein"/>
    <property type="match status" value="1"/>
</dbReference>
<dbReference type="Pfam" id="PF00096">
    <property type="entry name" value="zf-C2H2"/>
    <property type="match status" value="5"/>
</dbReference>
<dbReference type="GO" id="GO:0000981">
    <property type="term" value="F:DNA-binding transcription factor activity, RNA polymerase II-specific"/>
    <property type="evidence" value="ECO:0007669"/>
    <property type="project" value="TreeGrafter"/>
</dbReference>
<evidence type="ECO:0000256" key="12">
    <source>
        <dbReference type="PROSITE-ProRule" id="PRU00042"/>
    </source>
</evidence>
<keyword evidence="11" id="KW-0539">Nucleus</keyword>
<comment type="subcellular location">
    <subcellularLocation>
        <location evidence="2">Nucleus</location>
    </subcellularLocation>
</comment>
<dbReference type="Proteomes" id="UP000824782">
    <property type="component" value="Unassembled WGS sequence"/>
</dbReference>
<keyword evidence="9" id="KW-0238">DNA-binding</keyword>
<comment type="caution">
    <text evidence="15">The sequence shown here is derived from an EMBL/GenBank/DDBJ whole genome shotgun (WGS) entry which is preliminary data.</text>
</comment>
<feature type="domain" description="C2H2-type" evidence="14">
    <location>
        <begin position="216"/>
        <end position="242"/>
    </location>
</feature>
<keyword evidence="5" id="KW-0677">Repeat</keyword>
<dbReference type="GO" id="GO:0005634">
    <property type="term" value="C:nucleus"/>
    <property type="evidence" value="ECO:0007669"/>
    <property type="project" value="UniProtKB-SubCell"/>
</dbReference>
<dbReference type="PROSITE" id="PS50157">
    <property type="entry name" value="ZINC_FINGER_C2H2_2"/>
    <property type="match status" value="6"/>
</dbReference>
<evidence type="ECO:0000256" key="6">
    <source>
        <dbReference type="ARBA" id="ARBA00022771"/>
    </source>
</evidence>
<dbReference type="GO" id="GO:0045944">
    <property type="term" value="P:positive regulation of transcription by RNA polymerase II"/>
    <property type="evidence" value="ECO:0007669"/>
    <property type="project" value="UniProtKB-ARBA"/>
</dbReference>
<comment type="similarity">
    <text evidence="3">Belongs to the krueppel C2H2-type zinc-finger protein family.</text>
</comment>
<accession>A0AAV7A0J7</accession>